<keyword evidence="1" id="KW-1133">Transmembrane helix</keyword>
<gene>
    <name evidence="2" type="ORF">METZ01_LOCUS240482</name>
</gene>
<dbReference type="AlphaFoldDB" id="A0A382HJZ1"/>
<name>A0A382HJZ1_9ZZZZ</name>
<organism evidence="2">
    <name type="scientific">marine metagenome</name>
    <dbReference type="NCBI Taxonomy" id="408172"/>
    <lineage>
        <taxon>unclassified sequences</taxon>
        <taxon>metagenomes</taxon>
        <taxon>ecological metagenomes</taxon>
    </lineage>
</organism>
<proteinExistence type="predicted"/>
<sequence length="96" mass="10950">MTNTSTSKIEQVISWTAYPTVIVSGLTLNSFLLNLDYPLQISAYIPIILGIVIITFLEHKFPYRKEWLPNTSDVRDDATFMVAVQIILPRVLSFFV</sequence>
<evidence type="ECO:0000313" key="2">
    <source>
        <dbReference type="EMBL" id="SVB87628.1"/>
    </source>
</evidence>
<protein>
    <submittedName>
        <fullName evidence="2">Uncharacterized protein</fullName>
    </submittedName>
</protein>
<keyword evidence="1" id="KW-0472">Membrane</keyword>
<feature type="transmembrane region" description="Helical" evidence="1">
    <location>
        <begin position="39"/>
        <end position="57"/>
    </location>
</feature>
<feature type="non-terminal residue" evidence="2">
    <location>
        <position position="96"/>
    </location>
</feature>
<accession>A0A382HJZ1</accession>
<dbReference type="EMBL" id="UINC01061739">
    <property type="protein sequence ID" value="SVB87628.1"/>
    <property type="molecule type" value="Genomic_DNA"/>
</dbReference>
<evidence type="ECO:0000256" key="1">
    <source>
        <dbReference type="SAM" id="Phobius"/>
    </source>
</evidence>
<reference evidence="2" key="1">
    <citation type="submission" date="2018-05" db="EMBL/GenBank/DDBJ databases">
        <authorList>
            <person name="Lanie J.A."/>
            <person name="Ng W.-L."/>
            <person name="Kazmierczak K.M."/>
            <person name="Andrzejewski T.M."/>
            <person name="Davidsen T.M."/>
            <person name="Wayne K.J."/>
            <person name="Tettelin H."/>
            <person name="Glass J.I."/>
            <person name="Rusch D."/>
            <person name="Podicherti R."/>
            <person name="Tsui H.-C.T."/>
            <person name="Winkler M.E."/>
        </authorList>
    </citation>
    <scope>NUCLEOTIDE SEQUENCE</scope>
</reference>
<keyword evidence="1" id="KW-0812">Transmembrane</keyword>
<feature type="transmembrane region" description="Helical" evidence="1">
    <location>
        <begin position="12"/>
        <end position="33"/>
    </location>
</feature>